<proteinExistence type="predicted"/>
<sequence>MRIDCPLCGLRDRREFYYQGAAVRLARPAPDAGEAAWDDYLHLRENAAGVTEELWQHEGGCGAWLVVTRDTVSHAISSVRLAADVKREMGGGA</sequence>
<comment type="caution">
    <text evidence="1">The sequence shown here is derived from an EMBL/GenBank/DDBJ whole genome shotgun (WGS) entry which is preliminary data.</text>
</comment>
<name>A0ABV3RKN0_9RHOB</name>
<dbReference type="RefSeq" id="WP_367877137.1">
    <property type="nucleotide sequence ID" value="NZ_JBFNXX010000004.1"/>
</dbReference>
<dbReference type="InterPro" id="IPR038561">
    <property type="entry name" value="SoxD_sf"/>
</dbReference>
<evidence type="ECO:0000313" key="1">
    <source>
        <dbReference type="EMBL" id="MEW9919436.1"/>
    </source>
</evidence>
<dbReference type="Proteomes" id="UP001556098">
    <property type="component" value="Unassembled WGS sequence"/>
</dbReference>
<gene>
    <name evidence="1" type="ORF">AB2B41_07470</name>
</gene>
<protein>
    <submittedName>
        <fullName evidence="1">Sarcosine oxidase subunit delta</fullName>
    </submittedName>
</protein>
<dbReference type="EMBL" id="JBFNXX010000004">
    <property type="protein sequence ID" value="MEW9919436.1"/>
    <property type="molecule type" value="Genomic_DNA"/>
</dbReference>
<accession>A0ABV3RKN0</accession>
<dbReference type="Gene3D" id="3.30.2270.10">
    <property type="entry name" value="Folate-binding superfamily"/>
    <property type="match status" value="1"/>
</dbReference>
<evidence type="ECO:0000313" key="2">
    <source>
        <dbReference type="Proteomes" id="UP001556098"/>
    </source>
</evidence>
<keyword evidence="2" id="KW-1185">Reference proteome</keyword>
<dbReference type="InterPro" id="IPR006279">
    <property type="entry name" value="SoxD"/>
</dbReference>
<organism evidence="1 2">
    <name type="scientific">Sulfitobacter sediminis</name>
    <dbReference type="NCBI Taxonomy" id="3234186"/>
    <lineage>
        <taxon>Bacteria</taxon>
        <taxon>Pseudomonadati</taxon>
        <taxon>Pseudomonadota</taxon>
        <taxon>Alphaproteobacteria</taxon>
        <taxon>Rhodobacterales</taxon>
        <taxon>Roseobacteraceae</taxon>
        <taxon>Sulfitobacter</taxon>
    </lineage>
</organism>
<dbReference type="Pfam" id="PF04267">
    <property type="entry name" value="SoxD"/>
    <property type="match status" value="1"/>
</dbReference>
<reference evidence="1 2" key="1">
    <citation type="submission" date="2024-07" db="EMBL/GenBank/DDBJ databases">
        <title>Marimonas sp.nov., isolated from tidal-flat sediment.</title>
        <authorList>
            <person name="Jayan J.N."/>
            <person name="Lee S.S."/>
        </authorList>
    </citation>
    <scope>NUCLEOTIDE SEQUENCE [LARGE SCALE GENOMIC DNA]</scope>
    <source>
        <strain evidence="1 2">MJW-29</strain>
    </source>
</reference>